<dbReference type="Proteomes" id="UP000315454">
    <property type="component" value="Unassembled WGS sequence"/>
</dbReference>
<sequence>MNRWRRRFAPSPSPGVLVAFGGAGGQHACEVAELLGISEIHLHPCAGVLSAWGIGQARLLTLVEKSTDLKLLDFCLPAQQQAFTALEALARERLGDADLSLLLSVERRLWCHHGRGEAEFSLHPAAPEAMVRQVQALHHERFGYRLEGVETLRVCRLQPPRLPMLPLQTLQWQSRGCWKARP</sequence>
<dbReference type="Pfam" id="PF01968">
    <property type="entry name" value="Hydantoinase_A"/>
    <property type="match status" value="1"/>
</dbReference>
<feature type="domain" description="Hydantoinase A/oxoprolinase" evidence="1">
    <location>
        <begin position="12"/>
        <end position="60"/>
    </location>
</feature>
<evidence type="ECO:0000259" key="1">
    <source>
        <dbReference type="Pfam" id="PF01968"/>
    </source>
</evidence>
<evidence type="ECO:0000313" key="2">
    <source>
        <dbReference type="EMBL" id="TGH20623.1"/>
    </source>
</evidence>
<protein>
    <recommendedName>
        <fullName evidence="1">Hydantoinase A/oxoprolinase domain-containing protein</fullName>
    </recommendedName>
</protein>
<gene>
    <name evidence="2" type="ORF">ERJ68_06640</name>
</gene>
<organism evidence="2 3">
    <name type="scientific">Aphanocapsa feldmannii 277cI</name>
    <dbReference type="NCBI Taxonomy" id="2507554"/>
    <lineage>
        <taxon>Bacteria</taxon>
        <taxon>Bacillati</taxon>
        <taxon>Cyanobacteriota</taxon>
        <taxon>Cyanophyceae</taxon>
        <taxon>Oscillatoriophycideae</taxon>
        <taxon>Chroococcales</taxon>
        <taxon>Microcystaceae</taxon>
        <taxon>Aphanocapsa</taxon>
    </lineage>
</organism>
<dbReference type="AlphaFoldDB" id="A0A524RSQ6"/>
<comment type="caution">
    <text evidence="2">The sequence shown here is derived from an EMBL/GenBank/DDBJ whole genome shotgun (WGS) entry which is preliminary data.</text>
</comment>
<proteinExistence type="predicted"/>
<evidence type="ECO:0000313" key="3">
    <source>
        <dbReference type="Proteomes" id="UP000315454"/>
    </source>
</evidence>
<name>A0A524RSQ6_9CHRO</name>
<reference evidence="2 3" key="1">
    <citation type="journal article" date="2019" name="mSystems">
        <title>Life at home and on the roam: Genomic adaptions reflect the dual lifestyle of an intracellular, facultative symbiont.</title>
        <authorList>
            <person name="Burgsdorf I."/>
        </authorList>
    </citation>
    <scope>NUCLEOTIDE SEQUENCE [LARGE SCALE GENOMIC DNA]</scope>
    <source>
        <strain evidence="2">277cI</strain>
    </source>
</reference>
<dbReference type="PANTHER" id="PTHR11365:SF23">
    <property type="entry name" value="HYPOTHETICAL 5-OXOPROLINASE (EUROFUNG)-RELATED"/>
    <property type="match status" value="1"/>
</dbReference>
<dbReference type="GO" id="GO:0005829">
    <property type="term" value="C:cytosol"/>
    <property type="evidence" value="ECO:0007669"/>
    <property type="project" value="TreeGrafter"/>
</dbReference>
<dbReference type="GO" id="GO:0017168">
    <property type="term" value="F:5-oxoprolinase (ATP-hydrolyzing) activity"/>
    <property type="evidence" value="ECO:0007669"/>
    <property type="project" value="TreeGrafter"/>
</dbReference>
<dbReference type="EMBL" id="SRMN01000101">
    <property type="protein sequence ID" value="TGH20623.1"/>
    <property type="molecule type" value="Genomic_DNA"/>
</dbReference>
<dbReference type="InterPro" id="IPR002821">
    <property type="entry name" value="Hydantoinase_A"/>
</dbReference>
<dbReference type="PANTHER" id="PTHR11365">
    <property type="entry name" value="5-OXOPROLINASE RELATED"/>
    <property type="match status" value="1"/>
</dbReference>
<dbReference type="GO" id="GO:0006749">
    <property type="term" value="P:glutathione metabolic process"/>
    <property type="evidence" value="ECO:0007669"/>
    <property type="project" value="TreeGrafter"/>
</dbReference>
<accession>A0A524RSQ6</accession>
<dbReference type="InterPro" id="IPR045079">
    <property type="entry name" value="Oxoprolinase-like"/>
</dbReference>